<organism evidence="5 6">
    <name type="scientific">Corynebacterium glyciniphilum AJ 3170</name>
    <dbReference type="NCBI Taxonomy" id="1404245"/>
    <lineage>
        <taxon>Bacteria</taxon>
        <taxon>Bacillati</taxon>
        <taxon>Actinomycetota</taxon>
        <taxon>Actinomycetes</taxon>
        <taxon>Mycobacteriales</taxon>
        <taxon>Corynebacteriaceae</taxon>
        <taxon>Corynebacterium</taxon>
    </lineage>
</organism>
<dbReference type="PROSITE" id="PS50949">
    <property type="entry name" value="HTH_GNTR"/>
    <property type="match status" value="1"/>
</dbReference>
<dbReference type="KEGG" id="cgy:CGLY_02550"/>
<keyword evidence="2" id="KW-0238">DNA-binding</keyword>
<dbReference type="GO" id="GO:0003700">
    <property type="term" value="F:DNA-binding transcription factor activity"/>
    <property type="evidence" value="ECO:0007669"/>
    <property type="project" value="InterPro"/>
</dbReference>
<dbReference type="Gene3D" id="1.10.10.10">
    <property type="entry name" value="Winged helix-like DNA-binding domain superfamily/Winged helix DNA-binding domain"/>
    <property type="match status" value="1"/>
</dbReference>
<keyword evidence="6" id="KW-1185">Reference proteome</keyword>
<dbReference type="PANTHER" id="PTHR43537">
    <property type="entry name" value="TRANSCRIPTIONAL REGULATOR, GNTR FAMILY"/>
    <property type="match status" value="1"/>
</dbReference>
<dbReference type="Pfam" id="PF07729">
    <property type="entry name" value="FCD"/>
    <property type="match status" value="1"/>
</dbReference>
<dbReference type="SUPFAM" id="SSF46785">
    <property type="entry name" value="Winged helix' DNA-binding domain"/>
    <property type="match status" value="1"/>
</dbReference>
<dbReference type="AlphaFoldDB" id="X5DIR9"/>
<proteinExistence type="predicted"/>
<keyword evidence="1" id="KW-0805">Transcription regulation</keyword>
<dbReference type="InterPro" id="IPR036388">
    <property type="entry name" value="WH-like_DNA-bd_sf"/>
</dbReference>
<dbReference type="SMART" id="SM00895">
    <property type="entry name" value="FCD"/>
    <property type="match status" value="1"/>
</dbReference>
<evidence type="ECO:0000313" key="5">
    <source>
        <dbReference type="EMBL" id="AHW62958.1"/>
    </source>
</evidence>
<dbReference type="SUPFAM" id="SSF48008">
    <property type="entry name" value="GntR ligand-binding domain-like"/>
    <property type="match status" value="1"/>
</dbReference>
<sequence>MICDHETIAPHDPAQERVAQRTAPSAALGIVNRMALSRLQTTDRVGDLAYEAIHTAIVNGSYEAGRRLQIRDLAEELGISVMPVREAIKRLEEVGLVETRPRRGAVVKAFSPEELLDIYEVRRVLEVRATEVGISALEPADLQTLETLYDRMHSALERGDVIDYLSLDEDLLGTVYAASGNRVLDETIRSLWARCRHFKIVGARDELESGSATELLTHQRHLIDAAQAGDVSTAVEITDASLNSAIARIRDALS</sequence>
<keyword evidence="3" id="KW-0804">Transcription</keyword>
<evidence type="ECO:0000256" key="1">
    <source>
        <dbReference type="ARBA" id="ARBA00023015"/>
    </source>
</evidence>
<dbReference type="GO" id="GO:0003677">
    <property type="term" value="F:DNA binding"/>
    <property type="evidence" value="ECO:0007669"/>
    <property type="project" value="UniProtKB-KW"/>
</dbReference>
<protein>
    <submittedName>
        <fullName evidence="5">Transcriptional regulator, GntR-family</fullName>
    </submittedName>
</protein>
<dbReference type="InterPro" id="IPR008920">
    <property type="entry name" value="TF_FadR/GntR_C"/>
</dbReference>
<dbReference type="Gene3D" id="1.20.120.530">
    <property type="entry name" value="GntR ligand-binding domain-like"/>
    <property type="match status" value="1"/>
</dbReference>
<reference evidence="5 6" key="1">
    <citation type="journal article" date="2015" name="Int. J. Syst. Evol. Microbiol.">
        <title>Revisiting Corynebacterium glyciniphilum (ex Kubota et al., 1972) sp. nov., nom. rev., isolated from putrefied banana.</title>
        <authorList>
            <person name="Al-Dilaimi A."/>
            <person name="Bednarz H."/>
            <person name="Lomker A."/>
            <person name="Niehaus K."/>
            <person name="Kalinowski J."/>
            <person name="Ruckert C."/>
        </authorList>
    </citation>
    <scope>NUCLEOTIDE SEQUENCE [LARGE SCALE GENOMIC DNA]</scope>
    <source>
        <strain evidence="5">AJ 3170</strain>
    </source>
</reference>
<accession>X5DIR9</accession>
<dbReference type="PANTHER" id="PTHR43537:SF5">
    <property type="entry name" value="UXU OPERON TRANSCRIPTIONAL REGULATOR"/>
    <property type="match status" value="1"/>
</dbReference>
<dbReference type="InterPro" id="IPR011711">
    <property type="entry name" value="GntR_C"/>
</dbReference>
<evidence type="ECO:0000313" key="6">
    <source>
        <dbReference type="Proteomes" id="UP000023703"/>
    </source>
</evidence>
<dbReference type="InterPro" id="IPR036390">
    <property type="entry name" value="WH_DNA-bd_sf"/>
</dbReference>
<gene>
    <name evidence="5" type="ORF">CGLY_02550</name>
</gene>
<dbReference type="STRING" id="1404245.CGLY_02550"/>
<feature type="domain" description="HTH gntR-type" evidence="4">
    <location>
        <begin position="43"/>
        <end position="110"/>
    </location>
</feature>
<dbReference type="HOGENOM" id="CLU_017584_5_4_11"/>
<dbReference type="Pfam" id="PF00392">
    <property type="entry name" value="GntR"/>
    <property type="match status" value="1"/>
</dbReference>
<dbReference type="EMBL" id="CP006842">
    <property type="protein sequence ID" value="AHW62958.1"/>
    <property type="molecule type" value="Genomic_DNA"/>
</dbReference>
<dbReference type="InterPro" id="IPR000524">
    <property type="entry name" value="Tscrpt_reg_HTH_GntR"/>
</dbReference>
<evidence type="ECO:0000256" key="2">
    <source>
        <dbReference type="ARBA" id="ARBA00023125"/>
    </source>
</evidence>
<evidence type="ECO:0000256" key="3">
    <source>
        <dbReference type="ARBA" id="ARBA00023163"/>
    </source>
</evidence>
<dbReference type="SMART" id="SM00345">
    <property type="entry name" value="HTH_GNTR"/>
    <property type="match status" value="1"/>
</dbReference>
<dbReference type="eggNOG" id="COG1802">
    <property type="taxonomic scope" value="Bacteria"/>
</dbReference>
<evidence type="ECO:0000259" key="4">
    <source>
        <dbReference type="PROSITE" id="PS50949"/>
    </source>
</evidence>
<dbReference type="CDD" id="cd07377">
    <property type="entry name" value="WHTH_GntR"/>
    <property type="match status" value="1"/>
</dbReference>
<name>X5DIR9_9CORY</name>
<dbReference type="Proteomes" id="UP000023703">
    <property type="component" value="Chromosome"/>
</dbReference>